<sequence>MTRVSLIAGALLLCAATLAVAEAKEPKLKLALKSEKIDADEKDDLAAAETSYDYGSYSAANPFLSYLYPQSQQSYVQFPQPAAQPAYSMAPAAPVYSCGQYMGPACRRSRYRTYDGSCNNLQIPSWGMANTKYARLLPANYADNVHAPPVAKSGNPLPNARAVSFTLFPDVDIQDRKWTLVAMQWGQIMTHDMAMIDGTTQSKAHATQCCTDNGQLIQSALGSPLCFPILIPPNDPVYSYEMQQCRNFVRSTTDLDRGCSSGYTPAEQLTVVSHFLDLSIIYGSSDAVAASLRAGVGGRLLTDVRGNREWLPQATNKSGTCDIYGDADVCYTSGDVRVNQNPQLTILHLILHREHNRIAGQLALLNPHWSDETIFQEARRINTAIHQQISYYEWLPIFIGMQNSLARKILFQTQGWVNDYDPSIDPSTINEHSNAAFRYFHSLIAGRLLLVDEPRFAYSYNALRLSDHFNRPGVIEEDGNLDKLTRGMAFQPQEESDQWFDKEITNYLFRNHHRLGDDLRAIDVQRNRDHGLAAYNEYRVLAGYPRAVQWTDFGDLISAENIQKLAQLYERPDDVDLTVGASLERHVEDTLVGPTFLNILSEQFWRTRVGDRYWYETGDPEIAFTIEQLAEIRKASISRLFCDNGDQIQLMQLRGFEQVSQSNPLVRCADIPAIDLSLWRDVQGAGWPAPSPWAAK</sequence>
<dbReference type="Gene3D" id="1.10.640.10">
    <property type="entry name" value="Haem peroxidase domain superfamily, animal type"/>
    <property type="match status" value="1"/>
</dbReference>
<organism evidence="4 5">
    <name type="scientific">Nasonia vitripennis</name>
    <name type="common">Parasitic wasp</name>
    <dbReference type="NCBI Taxonomy" id="7425"/>
    <lineage>
        <taxon>Eukaryota</taxon>
        <taxon>Metazoa</taxon>
        <taxon>Ecdysozoa</taxon>
        <taxon>Arthropoda</taxon>
        <taxon>Hexapoda</taxon>
        <taxon>Insecta</taxon>
        <taxon>Pterygota</taxon>
        <taxon>Neoptera</taxon>
        <taxon>Endopterygota</taxon>
        <taxon>Hymenoptera</taxon>
        <taxon>Apocrita</taxon>
        <taxon>Proctotrupomorpha</taxon>
        <taxon>Chalcidoidea</taxon>
        <taxon>Pteromalidae</taxon>
        <taxon>Pteromalinae</taxon>
        <taxon>Nasonia</taxon>
    </lineage>
</organism>
<keyword evidence="2" id="KW-0408">Iron</keyword>
<evidence type="ECO:0000313" key="5">
    <source>
        <dbReference type="Proteomes" id="UP000002358"/>
    </source>
</evidence>
<protein>
    <recommendedName>
        <fullName evidence="6">Peroxidase</fullName>
    </recommendedName>
</protein>
<evidence type="ECO:0000256" key="1">
    <source>
        <dbReference type="ARBA" id="ARBA00022559"/>
    </source>
</evidence>
<dbReference type="AlphaFoldDB" id="A0A7M7H984"/>
<keyword evidence="2" id="KW-0479">Metal-binding</keyword>
<name>A0A7M7H984_NASVI</name>
<evidence type="ECO:0000313" key="4">
    <source>
        <dbReference type="EnsemblMetazoa" id="XP_008203489"/>
    </source>
</evidence>
<dbReference type="OMA" id="SCNHLER"/>
<proteinExistence type="predicted"/>
<dbReference type="GO" id="GO:0020037">
    <property type="term" value="F:heme binding"/>
    <property type="evidence" value="ECO:0007669"/>
    <property type="project" value="InterPro"/>
</dbReference>
<keyword evidence="2" id="KW-0349">Heme</keyword>
<feature type="chain" id="PRO_5029468217" description="Peroxidase" evidence="3">
    <location>
        <begin position="24"/>
        <end position="696"/>
    </location>
</feature>
<dbReference type="KEGG" id="nvi:100119885"/>
<dbReference type="PRINTS" id="PR00457">
    <property type="entry name" value="ANPEROXIDASE"/>
</dbReference>
<dbReference type="SUPFAM" id="SSF48113">
    <property type="entry name" value="Heme-dependent peroxidases"/>
    <property type="match status" value="1"/>
</dbReference>
<dbReference type="FunFam" id="1.10.640.10:FF:000009">
    <property type="entry name" value="Peroxidase, isoform B"/>
    <property type="match status" value="1"/>
</dbReference>
<keyword evidence="1" id="KW-0575">Peroxidase</keyword>
<keyword evidence="3" id="KW-0732">Signal</keyword>
<feature type="binding site" description="axial binding residue" evidence="2">
    <location>
        <position position="441"/>
    </location>
    <ligand>
        <name>heme b</name>
        <dbReference type="ChEBI" id="CHEBI:60344"/>
    </ligand>
    <ligandPart>
        <name>Fe</name>
        <dbReference type="ChEBI" id="CHEBI:18248"/>
    </ligandPart>
</feature>
<dbReference type="EnsemblMetazoa" id="XM_008205267">
    <property type="protein sequence ID" value="XP_008203489"/>
    <property type="gene ID" value="LOC100119885"/>
</dbReference>
<evidence type="ECO:0000256" key="2">
    <source>
        <dbReference type="PIRSR" id="PIRSR619791-2"/>
    </source>
</evidence>
<gene>
    <name evidence="4" type="primary">100119885</name>
</gene>
<evidence type="ECO:0000256" key="3">
    <source>
        <dbReference type="SAM" id="SignalP"/>
    </source>
</evidence>
<dbReference type="GO" id="GO:0046872">
    <property type="term" value="F:metal ion binding"/>
    <property type="evidence" value="ECO:0007669"/>
    <property type="project" value="UniProtKB-KW"/>
</dbReference>
<dbReference type="OrthoDB" id="823504at2759"/>
<dbReference type="CDD" id="cd09823">
    <property type="entry name" value="peroxinectin_like"/>
    <property type="match status" value="1"/>
</dbReference>
<keyword evidence="1" id="KW-0560">Oxidoreductase</keyword>
<dbReference type="FunCoup" id="A0A7M7H984">
    <property type="interactions" value="1"/>
</dbReference>
<dbReference type="PANTHER" id="PTHR11475">
    <property type="entry name" value="OXIDASE/PEROXIDASE"/>
    <property type="match status" value="1"/>
</dbReference>
<dbReference type="GO" id="GO:0006979">
    <property type="term" value="P:response to oxidative stress"/>
    <property type="evidence" value="ECO:0007669"/>
    <property type="project" value="InterPro"/>
</dbReference>
<evidence type="ECO:0008006" key="6">
    <source>
        <dbReference type="Google" id="ProtNLM"/>
    </source>
</evidence>
<dbReference type="InParanoid" id="A0A7M7H984"/>
<dbReference type="PROSITE" id="PS50292">
    <property type="entry name" value="PEROXIDASE_3"/>
    <property type="match status" value="1"/>
</dbReference>
<dbReference type="Proteomes" id="UP000002358">
    <property type="component" value="Chromosome 3"/>
</dbReference>
<accession>A0A7M7H984</accession>
<dbReference type="InterPro" id="IPR037120">
    <property type="entry name" value="Haem_peroxidase_sf_animal"/>
</dbReference>
<dbReference type="PANTHER" id="PTHR11475:SF86">
    <property type="entry name" value="PEROXIDASE"/>
    <property type="match status" value="1"/>
</dbReference>
<dbReference type="InterPro" id="IPR010255">
    <property type="entry name" value="Haem_peroxidase_sf"/>
</dbReference>
<feature type="signal peptide" evidence="3">
    <location>
        <begin position="1"/>
        <end position="23"/>
    </location>
</feature>
<dbReference type="SMR" id="A0A7M7H984"/>
<dbReference type="Pfam" id="PF03098">
    <property type="entry name" value="An_peroxidase"/>
    <property type="match status" value="1"/>
</dbReference>
<dbReference type="GO" id="GO:0004601">
    <property type="term" value="F:peroxidase activity"/>
    <property type="evidence" value="ECO:0007669"/>
    <property type="project" value="UniProtKB-KW"/>
</dbReference>
<dbReference type="InterPro" id="IPR019791">
    <property type="entry name" value="Haem_peroxidase_animal"/>
</dbReference>
<keyword evidence="5" id="KW-1185">Reference proteome</keyword>
<reference evidence="4" key="1">
    <citation type="submission" date="2021-01" db="UniProtKB">
        <authorList>
            <consortium name="EnsemblMetazoa"/>
        </authorList>
    </citation>
    <scope>IDENTIFICATION</scope>
</reference>